<evidence type="ECO:0000256" key="3">
    <source>
        <dbReference type="ARBA" id="ARBA00022576"/>
    </source>
</evidence>
<comment type="cofactor">
    <cofactor evidence="1">
        <name>pyridoxal 5'-phosphate</name>
        <dbReference type="ChEBI" id="CHEBI:597326"/>
    </cofactor>
</comment>
<reference evidence="8" key="1">
    <citation type="submission" date="2021-01" db="EMBL/GenBank/DDBJ databases">
        <authorList>
            <person name="Corre E."/>
            <person name="Pelletier E."/>
            <person name="Niang G."/>
            <person name="Scheremetjew M."/>
            <person name="Finn R."/>
            <person name="Kale V."/>
            <person name="Holt S."/>
            <person name="Cochrane G."/>
            <person name="Meng A."/>
            <person name="Brown T."/>
            <person name="Cohen L."/>
        </authorList>
    </citation>
    <scope>NUCLEOTIDE SEQUENCE</scope>
    <source>
        <strain evidence="8">CCMP2084</strain>
    </source>
</reference>
<evidence type="ECO:0000259" key="7">
    <source>
        <dbReference type="Pfam" id="PF00155"/>
    </source>
</evidence>
<dbReference type="PANTHER" id="PTHR46383:SF1">
    <property type="entry name" value="ASPARTATE AMINOTRANSFERASE"/>
    <property type="match status" value="1"/>
</dbReference>
<feature type="domain" description="Aminotransferase class I/classII large" evidence="7">
    <location>
        <begin position="88"/>
        <end position="446"/>
    </location>
</feature>
<dbReference type="Gene3D" id="3.40.640.10">
    <property type="entry name" value="Type I PLP-dependent aspartate aminotransferase-like (Major domain)"/>
    <property type="match status" value="1"/>
</dbReference>
<dbReference type="GO" id="GO:0030170">
    <property type="term" value="F:pyridoxal phosphate binding"/>
    <property type="evidence" value="ECO:0007669"/>
    <property type="project" value="InterPro"/>
</dbReference>
<sequence length="498" mass="56413">MESDGVPASKKRRNPDLDDEEDVVVPMSEKQLQEAHKMYLQYHRHHDSDQHKVEVPTFPMFHRVPKTGVIYATTRAKLLGFDHEDPEWANMGQGAPETGPIEGAPERKFSLNIPDSELEYAPVTGLLELREKISTYYNQLYRVGQSSQYTVDNICIVPGGRAGITRLMAILGTCQVGYFSPDYTAYEQALSLFVRVNPSPYFHRDVNEALMPSEEFEFQTSGRGVGAVLLSNPANPTGQSIEGDNLSEYVRIARENNTAIMMDEFYSHYYYDGDAVDPHDGGADDDSNWPKTVSSAKYVQDVNVDPICIINGLTKNWRCPGFRICWIVAPAAIVEMLGSAGSYLDGGANAPLQRLALPLMDMDFIRRDAWALQRHFRKKRDYLLTELARLNITVKWVPTATFYIWADLSNLPPPLNDCLVFLEECVKHKIVCVPGVFFDVNPKGIRNVAMSKCISNVRFSYGPPMRNLTKGIENMEKMIRSWKKHPQRPSIYDKQHSF</sequence>
<dbReference type="GO" id="GO:0008483">
    <property type="term" value="F:transaminase activity"/>
    <property type="evidence" value="ECO:0007669"/>
    <property type="project" value="UniProtKB-KW"/>
</dbReference>
<dbReference type="InterPro" id="IPR050596">
    <property type="entry name" value="AspAT/PAT-like"/>
</dbReference>
<dbReference type="AlphaFoldDB" id="A0A7S2UDH1"/>
<gene>
    <name evidence="8" type="ORF">ASEP1449_LOCUS8350</name>
</gene>
<feature type="region of interest" description="Disordered" evidence="6">
    <location>
        <begin position="1"/>
        <end position="23"/>
    </location>
</feature>
<protein>
    <recommendedName>
        <fullName evidence="7">Aminotransferase class I/classII large domain-containing protein</fullName>
    </recommendedName>
</protein>
<dbReference type="GO" id="GO:0006520">
    <property type="term" value="P:amino acid metabolic process"/>
    <property type="evidence" value="ECO:0007669"/>
    <property type="project" value="InterPro"/>
</dbReference>
<evidence type="ECO:0000256" key="6">
    <source>
        <dbReference type="SAM" id="MobiDB-lite"/>
    </source>
</evidence>
<dbReference type="InterPro" id="IPR015421">
    <property type="entry name" value="PyrdxlP-dep_Trfase_major"/>
</dbReference>
<dbReference type="InterPro" id="IPR015424">
    <property type="entry name" value="PyrdxlP-dep_Trfase"/>
</dbReference>
<dbReference type="SUPFAM" id="SSF53383">
    <property type="entry name" value="PLP-dependent transferases"/>
    <property type="match status" value="1"/>
</dbReference>
<evidence type="ECO:0000256" key="2">
    <source>
        <dbReference type="ARBA" id="ARBA00007441"/>
    </source>
</evidence>
<name>A0A7S2UDH1_9STRA</name>
<accession>A0A7S2UDH1</accession>
<dbReference type="PANTHER" id="PTHR46383">
    <property type="entry name" value="ASPARTATE AMINOTRANSFERASE"/>
    <property type="match status" value="1"/>
</dbReference>
<evidence type="ECO:0000256" key="4">
    <source>
        <dbReference type="ARBA" id="ARBA00022679"/>
    </source>
</evidence>
<evidence type="ECO:0000256" key="1">
    <source>
        <dbReference type="ARBA" id="ARBA00001933"/>
    </source>
</evidence>
<evidence type="ECO:0000313" key="8">
    <source>
        <dbReference type="EMBL" id="CAD9816518.1"/>
    </source>
</evidence>
<keyword evidence="4" id="KW-0808">Transferase</keyword>
<dbReference type="CDD" id="cd00609">
    <property type="entry name" value="AAT_like"/>
    <property type="match status" value="1"/>
</dbReference>
<dbReference type="InterPro" id="IPR004839">
    <property type="entry name" value="Aminotransferase_I/II_large"/>
</dbReference>
<keyword evidence="3" id="KW-0032">Aminotransferase</keyword>
<keyword evidence="5" id="KW-0663">Pyridoxal phosphate</keyword>
<dbReference type="EMBL" id="HBHQ01012539">
    <property type="protein sequence ID" value="CAD9816518.1"/>
    <property type="molecule type" value="Transcribed_RNA"/>
</dbReference>
<evidence type="ECO:0000256" key="5">
    <source>
        <dbReference type="ARBA" id="ARBA00022898"/>
    </source>
</evidence>
<comment type="similarity">
    <text evidence="2">Belongs to the class-I pyridoxal-phosphate-dependent aminotransferase family.</text>
</comment>
<organism evidence="8">
    <name type="scientific">Attheya septentrionalis</name>
    <dbReference type="NCBI Taxonomy" id="420275"/>
    <lineage>
        <taxon>Eukaryota</taxon>
        <taxon>Sar</taxon>
        <taxon>Stramenopiles</taxon>
        <taxon>Ochrophyta</taxon>
        <taxon>Bacillariophyta</taxon>
        <taxon>Coscinodiscophyceae</taxon>
        <taxon>Chaetocerotophycidae</taxon>
        <taxon>Chaetocerotales</taxon>
        <taxon>Attheyaceae</taxon>
        <taxon>Attheya</taxon>
    </lineage>
</organism>
<proteinExistence type="inferred from homology"/>
<dbReference type="Pfam" id="PF00155">
    <property type="entry name" value="Aminotran_1_2"/>
    <property type="match status" value="1"/>
</dbReference>